<accession>A0A7W6DWF9</accession>
<feature type="transmembrane region" description="Helical" evidence="1">
    <location>
        <begin position="69"/>
        <end position="90"/>
    </location>
</feature>
<feature type="transmembrane region" description="Helical" evidence="1">
    <location>
        <begin position="28"/>
        <end position="49"/>
    </location>
</feature>
<dbReference type="RefSeq" id="WP_221235661.1">
    <property type="nucleotide sequence ID" value="NZ_JACIEJ010000013.1"/>
</dbReference>
<sequence>MSFIAALIAAAVLGTVAASLVALPRRPLVPVVVTLTGMGSLGALSLSWASQSCQSDPAGCGMQRGFEGLVLWAAAAPLAVGVLTAIAWRIVAGQEANLKARIVALVTMALLICVLGFSITF</sequence>
<gene>
    <name evidence="2" type="ORF">GGQ68_004254</name>
</gene>
<feature type="transmembrane region" description="Helical" evidence="1">
    <location>
        <begin position="102"/>
        <end position="120"/>
    </location>
</feature>
<evidence type="ECO:0000256" key="1">
    <source>
        <dbReference type="SAM" id="Phobius"/>
    </source>
</evidence>
<keyword evidence="1" id="KW-0812">Transmembrane</keyword>
<keyword evidence="1" id="KW-1133">Transmembrane helix</keyword>
<keyword evidence="1" id="KW-0472">Membrane</keyword>
<proteinExistence type="predicted"/>
<organism evidence="2 3">
    <name type="scientific">Sagittula marina</name>
    <dbReference type="NCBI Taxonomy" id="943940"/>
    <lineage>
        <taxon>Bacteria</taxon>
        <taxon>Pseudomonadati</taxon>
        <taxon>Pseudomonadota</taxon>
        <taxon>Alphaproteobacteria</taxon>
        <taxon>Rhodobacterales</taxon>
        <taxon>Roseobacteraceae</taxon>
        <taxon>Sagittula</taxon>
    </lineage>
</organism>
<reference evidence="2 3" key="1">
    <citation type="submission" date="2020-08" db="EMBL/GenBank/DDBJ databases">
        <title>Genomic Encyclopedia of Type Strains, Phase IV (KMG-IV): sequencing the most valuable type-strain genomes for metagenomic binning, comparative biology and taxonomic classification.</title>
        <authorList>
            <person name="Goeker M."/>
        </authorList>
    </citation>
    <scope>NUCLEOTIDE SEQUENCE [LARGE SCALE GENOMIC DNA]</scope>
    <source>
        <strain evidence="2 3">DSM 102235</strain>
    </source>
</reference>
<dbReference type="EMBL" id="JACIEJ010000013">
    <property type="protein sequence ID" value="MBB3987900.1"/>
    <property type="molecule type" value="Genomic_DNA"/>
</dbReference>
<comment type="caution">
    <text evidence="2">The sequence shown here is derived from an EMBL/GenBank/DDBJ whole genome shotgun (WGS) entry which is preliminary data.</text>
</comment>
<name>A0A7W6DWF9_9RHOB</name>
<evidence type="ECO:0000313" key="3">
    <source>
        <dbReference type="Proteomes" id="UP000541426"/>
    </source>
</evidence>
<keyword evidence="3" id="KW-1185">Reference proteome</keyword>
<dbReference type="Proteomes" id="UP000541426">
    <property type="component" value="Unassembled WGS sequence"/>
</dbReference>
<evidence type="ECO:0000313" key="2">
    <source>
        <dbReference type="EMBL" id="MBB3987900.1"/>
    </source>
</evidence>
<dbReference type="AlphaFoldDB" id="A0A7W6DWF9"/>
<protein>
    <submittedName>
        <fullName evidence="2">Uncharacterized protein</fullName>
    </submittedName>
</protein>